<keyword evidence="1" id="KW-1133">Transmembrane helix</keyword>
<organism evidence="2">
    <name type="scientific">bioreactor metagenome</name>
    <dbReference type="NCBI Taxonomy" id="1076179"/>
    <lineage>
        <taxon>unclassified sequences</taxon>
        <taxon>metagenomes</taxon>
        <taxon>ecological metagenomes</taxon>
    </lineage>
</organism>
<dbReference type="EMBL" id="VSSQ01000130">
    <property type="protein sequence ID" value="MPL79761.1"/>
    <property type="molecule type" value="Genomic_DNA"/>
</dbReference>
<evidence type="ECO:0000256" key="1">
    <source>
        <dbReference type="SAM" id="Phobius"/>
    </source>
</evidence>
<sequence>MKNRKVIKSLKIGFLIFIILFSIYLLYVLIGIYLNGMVNLTYEVYSLEDLKYVVSYSKILIIYVILVIAILIYNLISYFRKNR</sequence>
<protein>
    <submittedName>
        <fullName evidence="2">Uncharacterized protein</fullName>
    </submittedName>
</protein>
<accession>A0A644ULI2</accession>
<reference evidence="2" key="1">
    <citation type="submission" date="2019-08" db="EMBL/GenBank/DDBJ databases">
        <authorList>
            <person name="Kucharzyk K."/>
            <person name="Murdoch R.W."/>
            <person name="Higgins S."/>
            <person name="Loffler F."/>
        </authorList>
    </citation>
    <scope>NUCLEOTIDE SEQUENCE</scope>
</reference>
<keyword evidence="1" id="KW-0812">Transmembrane</keyword>
<keyword evidence="1" id="KW-0472">Membrane</keyword>
<gene>
    <name evidence="2" type="ORF">SDC9_25646</name>
</gene>
<proteinExistence type="predicted"/>
<comment type="caution">
    <text evidence="2">The sequence shown here is derived from an EMBL/GenBank/DDBJ whole genome shotgun (WGS) entry which is preliminary data.</text>
</comment>
<name>A0A644ULI2_9ZZZZ</name>
<feature type="transmembrane region" description="Helical" evidence="1">
    <location>
        <begin position="54"/>
        <end position="76"/>
    </location>
</feature>
<dbReference type="AlphaFoldDB" id="A0A644ULI2"/>
<feature type="transmembrane region" description="Helical" evidence="1">
    <location>
        <begin position="12"/>
        <end position="34"/>
    </location>
</feature>
<evidence type="ECO:0000313" key="2">
    <source>
        <dbReference type="EMBL" id="MPL79761.1"/>
    </source>
</evidence>